<evidence type="ECO:0000313" key="1">
    <source>
        <dbReference type="EMBL" id="APJ02448.1"/>
    </source>
</evidence>
<sequence>MTSQRPKLISILIKKKLYEEIEQIISIIKQGFDVHVRTEFQEVEKLLIELLEIELSVSGLEYRLISDPQFLEIDFDQLAFSNEYSIQPTVFVNAKSLESGSGFVKFMVRSPDHLLCSTSSAIEKILKHFGILIYLDVFDSNKLSRLRQIAKFMGLRVLVDAVIQTAYLGGFLGDSEKAGYYLENLQTQNDDFHSKNEISIERCAEKFFSYVLIRSEEAHTFLKSSLSYYAVRHQGFTMTRASQVLQISRTTLQEHLKLADQLGVSNFFDGYREKTI</sequence>
<proteinExistence type="predicted"/>
<dbReference type="AlphaFoldDB" id="A0A1L4CWX6"/>
<protein>
    <submittedName>
        <fullName evidence="1">Uncharacterized protein</fullName>
    </submittedName>
</protein>
<keyword evidence="2" id="KW-1185">Reference proteome</keyword>
<accession>A0A1L4CWX6</accession>
<dbReference type="KEGG" id="saqi:AXG55_00260"/>
<name>A0A1L4CWX6_9BACT</name>
<organism evidence="1 2">
    <name type="scientific">Silvanigrella aquatica</name>
    <dbReference type="NCBI Taxonomy" id="1915309"/>
    <lineage>
        <taxon>Bacteria</taxon>
        <taxon>Pseudomonadati</taxon>
        <taxon>Bdellovibrionota</taxon>
        <taxon>Oligoflexia</taxon>
        <taxon>Silvanigrellales</taxon>
        <taxon>Silvanigrellaceae</taxon>
        <taxon>Silvanigrella</taxon>
    </lineage>
</organism>
<dbReference type="OrthoDB" id="5294373at2"/>
<gene>
    <name evidence="1" type="ORF">AXG55_00260</name>
</gene>
<dbReference type="Proteomes" id="UP000184731">
    <property type="component" value="Chromosome"/>
</dbReference>
<dbReference type="RefSeq" id="WP_148696151.1">
    <property type="nucleotide sequence ID" value="NZ_CP017834.1"/>
</dbReference>
<reference evidence="1 2" key="1">
    <citation type="submission" date="2016-10" db="EMBL/GenBank/DDBJ databases">
        <title>Silvanigrella aquatica sp. nov., isolated from a freshwater lake located in the Black Forest, Germany, description of Silvanigrellaceae fam. nov., Silvanigrellales ord. nov., reclassification of the order Bdellovibrionales in the class Oligoflexia, reclassification of the families Bacteriovoracaceae and Halobacteriovoraceae in the new order Bacteriovoracales ord. nov., and reclassification of the family Pseudobacteriovoracaceae in the order Oligoflexiales.</title>
        <authorList>
            <person name="Hahn M.W."/>
            <person name="Schmidt J."/>
            <person name="Koll U."/>
            <person name="Rohde M."/>
            <person name="Verbag S."/>
            <person name="Pitt A."/>
            <person name="Nakai R."/>
            <person name="Naganuma T."/>
            <person name="Lang E."/>
        </authorList>
    </citation>
    <scope>NUCLEOTIDE SEQUENCE [LARGE SCALE GENOMIC DNA]</scope>
    <source>
        <strain evidence="1 2">MWH-Nonnen-W8red</strain>
    </source>
</reference>
<dbReference type="EMBL" id="CP017834">
    <property type="protein sequence ID" value="APJ02448.1"/>
    <property type="molecule type" value="Genomic_DNA"/>
</dbReference>
<evidence type="ECO:0000313" key="2">
    <source>
        <dbReference type="Proteomes" id="UP000184731"/>
    </source>
</evidence>